<keyword evidence="2" id="KW-0808">Transferase</keyword>
<dbReference type="Gene3D" id="3.30.1540.10">
    <property type="entry name" value="formyl-coa transferase, domain 3"/>
    <property type="match status" value="1"/>
</dbReference>
<sequence length="745" mass="77807">MSVLDGVRIVELASGIAGPVACRLLAEAGADVVKIEPAGGDPDRAARPVAFATWNRSKRSVVGDPEPLLSRADVLVHDLPVEAARARGLDPETLAARHPGLIVATVPSYPTGHPLADVAATDAMVQAEQGFFDEQQGNRPGPVYIRLPFPSWSAAYLTAAGVVARLVQRARTGAVLPVGTSVFQGGLAPAALYWQRWERLPAGLDRHTLPKIWPDAALSIFGCADGRYVQLAGAVGGWIESPPVLEALALADLVDLSEVGVTPENWATWDRVFRTRSSDEWRDELGEADVPCIVVRELGECFTDEQVRVNGYVAEVDDPVVGRALQAGPPVETSTPSRITGPAPAAGSTALDEVLTRWAPRTHEVSVPPVDPRPLAGLRVLDFGSVVAGPFGAQCLGDLGADVVKVEPLAGDRGRGLTQFAGCHRAKRSLAIDLKAPDAREALGRLIRSGDVVLHNMRLGPAARLGLDGPGLRAVNPGIVFSHVSAYGPRGPMAPLPGYDPTAQALTGWEHANAGEGRTPIWLRNSVFDVQSGMIAAFGALLGLYERETTGTPGETGTSLLAAGITAASEVAVTLADGAVTPAPVLDADQTGLDPAHRLYRCMDGWLLVDAADEGQAEAFAAHLGPDPVGALAAQAVDDALAGLAAAGVRSCRVAEDRLDAFMDSVVHADLGVARTLQTRGYGRLDLVAGFWDVPAAPGESVPDLGEHTRELLAELGYDDATIEGLAEGGVIRLAAVPVTSGGRA</sequence>
<protein>
    <recommendedName>
        <fullName evidence="5">Crotonobetainyl-CoA:carnitine CoA-transferase CaiB-like acyl-CoA transferase</fullName>
    </recommendedName>
</protein>
<organism evidence="3 4">
    <name type="scientific">Pseudonocardia halophobica</name>
    <dbReference type="NCBI Taxonomy" id="29401"/>
    <lineage>
        <taxon>Bacteria</taxon>
        <taxon>Bacillati</taxon>
        <taxon>Actinomycetota</taxon>
        <taxon>Actinomycetes</taxon>
        <taxon>Pseudonocardiales</taxon>
        <taxon>Pseudonocardiaceae</taxon>
        <taxon>Pseudonocardia</taxon>
    </lineage>
</organism>
<dbReference type="Gene3D" id="3.40.50.10540">
    <property type="entry name" value="Crotonobetainyl-coa:carnitine coa-transferase, domain 1"/>
    <property type="match status" value="3"/>
</dbReference>
<gene>
    <name evidence="3" type="ORF">GCM10017577_49620</name>
</gene>
<dbReference type="InterPro" id="IPR044855">
    <property type="entry name" value="CoA-Trfase_III_dom3_sf"/>
</dbReference>
<accession>A0A9W6L668</accession>
<evidence type="ECO:0000256" key="2">
    <source>
        <dbReference type="ARBA" id="ARBA00022679"/>
    </source>
</evidence>
<evidence type="ECO:0008006" key="5">
    <source>
        <dbReference type="Google" id="ProtNLM"/>
    </source>
</evidence>
<dbReference type="GO" id="GO:0016740">
    <property type="term" value="F:transferase activity"/>
    <property type="evidence" value="ECO:0007669"/>
    <property type="project" value="UniProtKB-KW"/>
</dbReference>
<evidence type="ECO:0000313" key="4">
    <source>
        <dbReference type="Proteomes" id="UP001143463"/>
    </source>
</evidence>
<dbReference type="InterPro" id="IPR050509">
    <property type="entry name" value="CoA-transferase_III"/>
</dbReference>
<dbReference type="Proteomes" id="UP001143463">
    <property type="component" value="Unassembled WGS sequence"/>
</dbReference>
<dbReference type="InterPro" id="IPR023606">
    <property type="entry name" value="CoA-Trfase_III_dom_1_sf"/>
</dbReference>
<name>A0A9W6L668_9PSEU</name>
<dbReference type="InterPro" id="IPR003673">
    <property type="entry name" value="CoA-Trfase_fam_III"/>
</dbReference>
<evidence type="ECO:0000256" key="1">
    <source>
        <dbReference type="ARBA" id="ARBA00008383"/>
    </source>
</evidence>
<reference evidence="3" key="1">
    <citation type="journal article" date="2014" name="Int. J. Syst. Evol. Microbiol.">
        <title>Complete genome sequence of Corynebacterium casei LMG S-19264T (=DSM 44701T), isolated from a smear-ripened cheese.</title>
        <authorList>
            <consortium name="US DOE Joint Genome Institute (JGI-PGF)"/>
            <person name="Walter F."/>
            <person name="Albersmeier A."/>
            <person name="Kalinowski J."/>
            <person name="Ruckert C."/>
        </authorList>
    </citation>
    <scope>NUCLEOTIDE SEQUENCE</scope>
    <source>
        <strain evidence="3">VKM Ac-1069</strain>
    </source>
</reference>
<dbReference type="SUPFAM" id="SSF89796">
    <property type="entry name" value="CoA-transferase family III (CaiB/BaiF)"/>
    <property type="match status" value="2"/>
</dbReference>
<proteinExistence type="inferred from homology"/>
<keyword evidence="4" id="KW-1185">Reference proteome</keyword>
<dbReference type="Pfam" id="PF02515">
    <property type="entry name" value="CoA_transf_3"/>
    <property type="match status" value="2"/>
</dbReference>
<reference evidence="3" key="2">
    <citation type="submission" date="2023-01" db="EMBL/GenBank/DDBJ databases">
        <authorList>
            <person name="Sun Q."/>
            <person name="Evtushenko L."/>
        </authorList>
    </citation>
    <scope>NUCLEOTIDE SEQUENCE</scope>
    <source>
        <strain evidence="3">VKM Ac-1069</strain>
    </source>
</reference>
<comment type="similarity">
    <text evidence="1">Belongs to the CoA-transferase III family.</text>
</comment>
<dbReference type="EMBL" id="BSFQ01000025">
    <property type="protein sequence ID" value="GLL13818.1"/>
    <property type="molecule type" value="Genomic_DNA"/>
</dbReference>
<evidence type="ECO:0000313" key="3">
    <source>
        <dbReference type="EMBL" id="GLL13818.1"/>
    </source>
</evidence>
<comment type="caution">
    <text evidence="3">The sequence shown here is derived from an EMBL/GenBank/DDBJ whole genome shotgun (WGS) entry which is preliminary data.</text>
</comment>
<dbReference type="PANTHER" id="PTHR48228">
    <property type="entry name" value="SUCCINYL-COA--D-CITRAMALATE COA-TRANSFERASE"/>
    <property type="match status" value="1"/>
</dbReference>
<dbReference type="PANTHER" id="PTHR48228:SF6">
    <property type="entry name" value="L-CARNITINE COA-TRANSFERASE"/>
    <property type="match status" value="1"/>
</dbReference>
<dbReference type="AlphaFoldDB" id="A0A9W6L668"/>
<dbReference type="RefSeq" id="WP_063739822.1">
    <property type="nucleotide sequence ID" value="NZ_BAAAUZ010000051.1"/>
</dbReference>